<dbReference type="EMBL" id="CM042037">
    <property type="protein sequence ID" value="KAI3741407.1"/>
    <property type="molecule type" value="Genomic_DNA"/>
</dbReference>
<reference evidence="2" key="1">
    <citation type="journal article" date="2022" name="Mol. Ecol. Resour.">
        <title>The genomes of chicory, endive, great burdock and yacon provide insights into Asteraceae palaeo-polyploidization history and plant inulin production.</title>
        <authorList>
            <person name="Fan W."/>
            <person name="Wang S."/>
            <person name="Wang H."/>
            <person name="Wang A."/>
            <person name="Jiang F."/>
            <person name="Liu H."/>
            <person name="Zhao H."/>
            <person name="Xu D."/>
            <person name="Zhang Y."/>
        </authorList>
    </citation>
    <scope>NUCLEOTIDE SEQUENCE [LARGE SCALE GENOMIC DNA]</scope>
    <source>
        <strain evidence="2">cv. Yunnan</strain>
    </source>
</reference>
<evidence type="ECO:0000313" key="2">
    <source>
        <dbReference type="Proteomes" id="UP001056120"/>
    </source>
</evidence>
<keyword evidence="2" id="KW-1185">Reference proteome</keyword>
<reference evidence="1 2" key="2">
    <citation type="journal article" date="2022" name="Mol. Ecol. Resour.">
        <title>The genomes of chicory, endive, great burdock and yacon provide insights into Asteraceae paleo-polyploidization history and plant inulin production.</title>
        <authorList>
            <person name="Fan W."/>
            <person name="Wang S."/>
            <person name="Wang H."/>
            <person name="Wang A."/>
            <person name="Jiang F."/>
            <person name="Liu H."/>
            <person name="Zhao H."/>
            <person name="Xu D."/>
            <person name="Zhang Y."/>
        </authorList>
    </citation>
    <scope>NUCLEOTIDE SEQUENCE [LARGE SCALE GENOMIC DNA]</scope>
    <source>
        <strain evidence="2">cv. Yunnan</strain>
        <tissue evidence="1">Leaves</tissue>
    </source>
</reference>
<organism evidence="1 2">
    <name type="scientific">Smallanthus sonchifolius</name>
    <dbReference type="NCBI Taxonomy" id="185202"/>
    <lineage>
        <taxon>Eukaryota</taxon>
        <taxon>Viridiplantae</taxon>
        <taxon>Streptophyta</taxon>
        <taxon>Embryophyta</taxon>
        <taxon>Tracheophyta</taxon>
        <taxon>Spermatophyta</taxon>
        <taxon>Magnoliopsida</taxon>
        <taxon>eudicotyledons</taxon>
        <taxon>Gunneridae</taxon>
        <taxon>Pentapetalae</taxon>
        <taxon>asterids</taxon>
        <taxon>campanulids</taxon>
        <taxon>Asterales</taxon>
        <taxon>Asteraceae</taxon>
        <taxon>Asteroideae</taxon>
        <taxon>Heliantheae alliance</taxon>
        <taxon>Millerieae</taxon>
        <taxon>Smallanthus</taxon>
    </lineage>
</organism>
<protein>
    <submittedName>
        <fullName evidence="1">Uncharacterized protein</fullName>
    </submittedName>
</protein>
<comment type="caution">
    <text evidence="1">The sequence shown here is derived from an EMBL/GenBank/DDBJ whole genome shotgun (WGS) entry which is preliminary data.</text>
</comment>
<gene>
    <name evidence="1" type="ORF">L1987_59079</name>
</gene>
<sequence length="82" mass="9091">MRPVRSDGGIKIRNVHKSRCIEQSNVAYGAKERISIDKGLEFGKRLLLFCVNCSHCLPLFLSIHSPLLDLGLSIALTLSLQV</sequence>
<evidence type="ECO:0000313" key="1">
    <source>
        <dbReference type="EMBL" id="KAI3741407.1"/>
    </source>
</evidence>
<accession>A0ACB9D4B6</accession>
<proteinExistence type="predicted"/>
<name>A0ACB9D4B6_9ASTR</name>
<dbReference type="Proteomes" id="UP001056120">
    <property type="component" value="Linkage Group LG20"/>
</dbReference>